<sequence length="402" mass="43734">MLLPKLCYLFLLFLGLVATSPVALEERSLLDPRPPNLADIVKEQTPKNVNFGNSKLEKNKKFLLYRSVVTFKDGNKVEDKHIVGLAKAGWDRMNELYNAETNPNRANRPTVMTAMKVDNKVYLASSVTGGSGNYIYQGFEDNGYEGEFTSVLNAAPDVKAALEAVSAESKEKDKKTTDKGKKTAAKVDKRTNGQQSAAGSSSGQGATNTKKKQPATPKIAQHTMNAGCGEVMASLEYQIDQKGAALRNKSPKPTIVAWEGEKGGKPIKNKYNGQITDGMTGQMKPPCGNKSKDGCGKGWGCKAFTGEKGMNFKVIEHVKDLTDQTIMLPGTEGFPQIVAITHPSFPPPDKYKPKETGNNGNNNNNSNNRNNNNSNNRNNNNNSNNRNSGNRSQGHQTPGRTH</sequence>
<evidence type="ECO:0000256" key="1">
    <source>
        <dbReference type="SAM" id="MobiDB-lite"/>
    </source>
</evidence>
<proteinExistence type="predicted"/>
<organism evidence="3 4">
    <name type="scientific">Aspergillus bombycis</name>
    <dbReference type="NCBI Taxonomy" id="109264"/>
    <lineage>
        <taxon>Eukaryota</taxon>
        <taxon>Fungi</taxon>
        <taxon>Dikarya</taxon>
        <taxon>Ascomycota</taxon>
        <taxon>Pezizomycotina</taxon>
        <taxon>Eurotiomycetes</taxon>
        <taxon>Eurotiomycetidae</taxon>
        <taxon>Eurotiales</taxon>
        <taxon>Aspergillaceae</taxon>
        <taxon>Aspergillus</taxon>
    </lineage>
</organism>
<dbReference type="RefSeq" id="XP_022392144.1">
    <property type="nucleotide sequence ID" value="XM_022530525.1"/>
</dbReference>
<reference evidence="3 4" key="1">
    <citation type="journal article" date="2016" name="Genome Biol. Evol.">
        <title>Draft genome sequence of an aflatoxigenic Aspergillus species, A. bombycis.</title>
        <authorList>
            <person name="Moore G.G."/>
            <person name="Mack B.M."/>
            <person name="Beltz S.B."/>
            <person name="Gilbert M.K."/>
        </authorList>
    </citation>
    <scope>NUCLEOTIDE SEQUENCE [LARGE SCALE GENOMIC DNA]</scope>
    <source>
        <strain evidence="4">NRRL 26010</strain>
    </source>
</reference>
<dbReference type="GeneID" id="34446785"/>
<feature type="region of interest" description="Disordered" evidence="1">
    <location>
        <begin position="338"/>
        <end position="402"/>
    </location>
</feature>
<accession>A0A1F8A9P3</accession>
<evidence type="ECO:0000313" key="3">
    <source>
        <dbReference type="EMBL" id="OGM48427.1"/>
    </source>
</evidence>
<dbReference type="AlphaFoldDB" id="A0A1F8A9P3"/>
<comment type="caution">
    <text evidence="3">The sequence shown here is derived from an EMBL/GenBank/DDBJ whole genome shotgun (WGS) entry which is preliminary data.</text>
</comment>
<evidence type="ECO:0000256" key="2">
    <source>
        <dbReference type="SAM" id="SignalP"/>
    </source>
</evidence>
<evidence type="ECO:0000313" key="4">
    <source>
        <dbReference type="Proteomes" id="UP000179179"/>
    </source>
</evidence>
<keyword evidence="4" id="KW-1185">Reference proteome</keyword>
<feature type="region of interest" description="Disordered" evidence="1">
    <location>
        <begin position="165"/>
        <end position="218"/>
    </location>
</feature>
<dbReference type="OrthoDB" id="3780330at2759"/>
<feature type="chain" id="PRO_5009534623" evidence="2">
    <location>
        <begin position="20"/>
        <end position="402"/>
    </location>
</feature>
<dbReference type="EMBL" id="LYCR01000016">
    <property type="protein sequence ID" value="OGM48427.1"/>
    <property type="molecule type" value="Genomic_DNA"/>
</dbReference>
<gene>
    <name evidence="3" type="ORF">ABOM_003395</name>
</gene>
<dbReference type="Proteomes" id="UP000179179">
    <property type="component" value="Unassembled WGS sequence"/>
</dbReference>
<protein>
    <submittedName>
        <fullName evidence="3">Uncharacterized protein</fullName>
    </submittedName>
</protein>
<feature type="compositionally biased region" description="Low complexity" evidence="1">
    <location>
        <begin position="193"/>
        <end position="206"/>
    </location>
</feature>
<feature type="compositionally biased region" description="Polar residues" evidence="1">
    <location>
        <begin position="393"/>
        <end position="402"/>
    </location>
</feature>
<feature type="signal peptide" evidence="2">
    <location>
        <begin position="1"/>
        <end position="19"/>
    </location>
</feature>
<name>A0A1F8A9P3_9EURO</name>
<feature type="compositionally biased region" description="Basic and acidic residues" evidence="1">
    <location>
        <begin position="168"/>
        <end position="191"/>
    </location>
</feature>
<feature type="compositionally biased region" description="Low complexity" evidence="1">
    <location>
        <begin position="357"/>
        <end position="392"/>
    </location>
</feature>
<keyword evidence="2" id="KW-0732">Signal</keyword>